<keyword evidence="2" id="KW-1185">Reference proteome</keyword>
<reference evidence="1 2" key="1">
    <citation type="submission" date="2024-09" db="EMBL/GenBank/DDBJ databases">
        <authorList>
            <person name="Sun Q."/>
            <person name="Mori K."/>
        </authorList>
    </citation>
    <scope>NUCLEOTIDE SEQUENCE [LARGE SCALE GENOMIC DNA]</scope>
    <source>
        <strain evidence="1 2">JCM 4557</strain>
    </source>
</reference>
<protein>
    <submittedName>
        <fullName evidence="1">Uncharacterized protein</fullName>
    </submittedName>
</protein>
<comment type="caution">
    <text evidence="1">The sequence shown here is derived from an EMBL/GenBank/DDBJ whole genome shotgun (WGS) entry which is preliminary data.</text>
</comment>
<organism evidence="1 2">
    <name type="scientific">Streptomyces noboritoensis</name>
    <dbReference type="NCBI Taxonomy" id="67337"/>
    <lineage>
        <taxon>Bacteria</taxon>
        <taxon>Bacillati</taxon>
        <taxon>Actinomycetota</taxon>
        <taxon>Actinomycetes</taxon>
        <taxon>Kitasatosporales</taxon>
        <taxon>Streptomycetaceae</taxon>
        <taxon>Streptomyces</taxon>
    </lineage>
</organism>
<sequence>MSGEADQAGSAVRFVLDESSVHAAYPPAAQAGNYTAVLPHITLDRAVLPWERTVTRSEAGSGPWLALLVFAENELPDDPEASGRTTMRTVAKLLRPAETATLGPETSEPSEVVACRTIDVPADLFHALVPREEASCHLAHVRSVTAPGLRDGDESLPGGEYAVVTASRFPRTPGSYAVHLVSLDGYERILPADTRLVRLASLHSWSFTHVPDAALDVAGLLHNAAVSGLSESAARSGPLLLAPDTAPVPGARIGSGPDAKERLDRGYVPVQLRTVTGEAAYGWYRGPFTPATAPDLPPAGSTTADHALIYEPELGVFDVSYAAAWTLGRTIALADPDYSADIVRARRELAVRAADLKGMSAAPAVGETPADSEQSRAQEVLAATADQRSAPLAAWLDDLTLLRGIPFSHLVPDGRLLAQESLRLFSIDPAWISALVEGAESTGIHTADADLAPYLDQAVTRASHTEAPAAAVLLNSPLVQDAPALDLTATRDGRPVTALRRTHPAPDVLLVLFDAVPDQIVIREPGQGIHFGIDGANEREAISLRHLTTDRSADTEPA</sequence>
<dbReference type="RefSeq" id="WP_394317187.1">
    <property type="nucleotide sequence ID" value="NZ_JBHMQV010000004.1"/>
</dbReference>
<evidence type="ECO:0000313" key="2">
    <source>
        <dbReference type="Proteomes" id="UP001589887"/>
    </source>
</evidence>
<evidence type="ECO:0000313" key="1">
    <source>
        <dbReference type="EMBL" id="MFC0843398.1"/>
    </source>
</evidence>
<dbReference type="Proteomes" id="UP001589887">
    <property type="component" value="Unassembled WGS sequence"/>
</dbReference>
<proteinExistence type="predicted"/>
<dbReference type="EMBL" id="JBHMQV010000004">
    <property type="protein sequence ID" value="MFC0843398.1"/>
    <property type="molecule type" value="Genomic_DNA"/>
</dbReference>
<name>A0ABV6TDB0_9ACTN</name>
<gene>
    <name evidence="1" type="ORF">ACFH04_06555</name>
</gene>
<accession>A0ABV6TDB0</accession>